<protein>
    <submittedName>
        <fullName evidence="1">Transposase, IS891/IS1136/IS1341</fullName>
    </submittedName>
</protein>
<dbReference type="AlphaFoldDB" id="Q111H2"/>
<gene>
    <name evidence="1" type="ordered locus">Tery_2659</name>
</gene>
<dbReference type="KEGG" id="ter:Tery_2659"/>
<reference evidence="1" key="1">
    <citation type="submission" date="2006-06" db="EMBL/GenBank/DDBJ databases">
        <title>Complete sequence of Trichodesmium erythraeum IMS101.</title>
        <authorList>
            <consortium name="US DOE Joint Genome Institute"/>
            <person name="Copeland A."/>
            <person name="Lucas S."/>
            <person name="Lapidus A."/>
            <person name="Barry K."/>
            <person name="Detter J.C."/>
            <person name="Glavina del Rio T."/>
            <person name="Hammon N."/>
            <person name="Israni S."/>
            <person name="Dalin E."/>
            <person name="Tice H."/>
            <person name="Pitluck S."/>
            <person name="Kiss H."/>
            <person name="Munk A.C."/>
            <person name="Brettin T."/>
            <person name="Bruce D."/>
            <person name="Han C."/>
            <person name="Tapia R."/>
            <person name="Gilna P."/>
            <person name="Schmutz J."/>
            <person name="Larimer F."/>
            <person name="Land M."/>
            <person name="Hauser L."/>
            <person name="Kyrpides N."/>
            <person name="Kim E."/>
            <person name="Richardson P."/>
        </authorList>
    </citation>
    <scope>NUCLEOTIDE SEQUENCE [LARGE SCALE GENOMIC DNA]</scope>
    <source>
        <strain evidence="1">IMS101</strain>
    </source>
</reference>
<dbReference type="EMBL" id="CP000393">
    <property type="protein sequence ID" value="ABG51852.1"/>
    <property type="molecule type" value="Genomic_DNA"/>
</dbReference>
<dbReference type="eggNOG" id="COG0675">
    <property type="taxonomic scope" value="Bacteria"/>
</dbReference>
<name>Q111H2_TRIEI</name>
<accession>Q111H2</accession>
<evidence type="ECO:0000313" key="1">
    <source>
        <dbReference type="EMBL" id="ABG51852.1"/>
    </source>
</evidence>
<proteinExistence type="predicted"/>
<dbReference type="HOGENOM" id="CLU_184436_0_0_3"/>
<organism evidence="1">
    <name type="scientific">Trichodesmium erythraeum (strain IMS101)</name>
    <dbReference type="NCBI Taxonomy" id="203124"/>
    <lineage>
        <taxon>Bacteria</taxon>
        <taxon>Bacillati</taxon>
        <taxon>Cyanobacteriota</taxon>
        <taxon>Cyanophyceae</taxon>
        <taxon>Oscillatoriophycideae</taxon>
        <taxon>Oscillatoriales</taxon>
        <taxon>Microcoleaceae</taxon>
        <taxon>Trichodesmium</taxon>
    </lineage>
</organism>
<sequence>MRLVERLMIFGNHQFYPEIYLLCFLFKNFYNYANYLVSQSLIFENLYHSASSASIKTLSFQRDYQAIPTKVSQKILTTL</sequence>